<dbReference type="EMBL" id="RCHS01003146">
    <property type="protein sequence ID" value="RMX43675.1"/>
    <property type="molecule type" value="Genomic_DNA"/>
</dbReference>
<name>A0A3M6TQI6_POCDA</name>
<evidence type="ECO:0000313" key="1">
    <source>
        <dbReference type="EMBL" id="RMX43675.1"/>
    </source>
</evidence>
<evidence type="ECO:0008006" key="3">
    <source>
        <dbReference type="Google" id="ProtNLM"/>
    </source>
</evidence>
<accession>A0A3M6TQI6</accession>
<evidence type="ECO:0000313" key="2">
    <source>
        <dbReference type="Proteomes" id="UP000275408"/>
    </source>
</evidence>
<organism evidence="1 2">
    <name type="scientific">Pocillopora damicornis</name>
    <name type="common">Cauliflower coral</name>
    <name type="synonym">Millepora damicornis</name>
    <dbReference type="NCBI Taxonomy" id="46731"/>
    <lineage>
        <taxon>Eukaryota</taxon>
        <taxon>Metazoa</taxon>
        <taxon>Cnidaria</taxon>
        <taxon>Anthozoa</taxon>
        <taxon>Hexacorallia</taxon>
        <taxon>Scleractinia</taxon>
        <taxon>Astrocoeniina</taxon>
        <taxon>Pocilloporidae</taxon>
        <taxon>Pocillopora</taxon>
    </lineage>
</organism>
<protein>
    <recommendedName>
        <fullName evidence="3">Reverse transcriptase domain-containing protein</fullName>
    </recommendedName>
</protein>
<sequence length="135" mass="15025">MYLPGHWHSTETSLLFTSDCILNALDHKGTTAVVLFKTSKAFDSISYEIVIIQQDIGLPSSAIRCLNYFALSDLLLMNWSIPLSSILRHLFIVYANDLPSIPQRQRTIMLTTLNSSGPSGSRTVNQLWLGQITGI</sequence>
<reference evidence="1 2" key="1">
    <citation type="journal article" date="2018" name="Sci. Rep.">
        <title>Comparative analysis of the Pocillopora damicornis genome highlights role of immune system in coral evolution.</title>
        <authorList>
            <person name="Cunning R."/>
            <person name="Bay R.A."/>
            <person name="Gillette P."/>
            <person name="Baker A.C."/>
            <person name="Traylor-Knowles N."/>
        </authorList>
    </citation>
    <scope>NUCLEOTIDE SEQUENCE [LARGE SCALE GENOMIC DNA]</scope>
    <source>
        <strain evidence="1">RSMAS</strain>
        <tissue evidence="1">Whole animal</tissue>
    </source>
</reference>
<gene>
    <name evidence="1" type="ORF">pdam_00006335</name>
</gene>
<keyword evidence="2" id="KW-1185">Reference proteome</keyword>
<dbReference type="Proteomes" id="UP000275408">
    <property type="component" value="Unassembled WGS sequence"/>
</dbReference>
<comment type="caution">
    <text evidence="1">The sequence shown here is derived from an EMBL/GenBank/DDBJ whole genome shotgun (WGS) entry which is preliminary data.</text>
</comment>
<dbReference type="AlphaFoldDB" id="A0A3M6TQI6"/>
<proteinExistence type="predicted"/>